<dbReference type="Pfam" id="PF25137">
    <property type="entry name" value="ADH_Fe_C"/>
    <property type="match status" value="1"/>
</dbReference>
<reference evidence="4" key="1">
    <citation type="submission" date="2018-05" db="EMBL/GenBank/DDBJ databases">
        <authorList>
            <person name="Lanie J.A."/>
            <person name="Ng W.-L."/>
            <person name="Kazmierczak K.M."/>
            <person name="Andrzejewski T.M."/>
            <person name="Davidsen T.M."/>
            <person name="Wayne K.J."/>
            <person name="Tettelin H."/>
            <person name="Glass J.I."/>
            <person name="Rusch D."/>
            <person name="Podicherti R."/>
            <person name="Tsui H.-C.T."/>
            <person name="Winkler M.E."/>
        </authorList>
    </citation>
    <scope>NUCLEOTIDE SEQUENCE</scope>
</reference>
<dbReference type="AlphaFoldDB" id="A0A382N0L2"/>
<dbReference type="InterPro" id="IPR039697">
    <property type="entry name" value="Alcohol_dehydrogenase_Fe"/>
</dbReference>
<feature type="domain" description="Alcohol dehydrogenase iron-type/glycerol dehydrogenase GldA" evidence="2">
    <location>
        <begin position="23"/>
        <end position="142"/>
    </location>
</feature>
<accession>A0A382N0L2</accession>
<name>A0A382N0L2_9ZZZZ</name>
<organism evidence="4">
    <name type="scientific">marine metagenome</name>
    <dbReference type="NCBI Taxonomy" id="408172"/>
    <lineage>
        <taxon>unclassified sequences</taxon>
        <taxon>metagenomes</taxon>
        <taxon>ecological metagenomes</taxon>
    </lineage>
</organism>
<protein>
    <submittedName>
        <fullName evidence="4">Uncharacterized protein</fullName>
    </submittedName>
</protein>
<evidence type="ECO:0000259" key="3">
    <source>
        <dbReference type="Pfam" id="PF25137"/>
    </source>
</evidence>
<dbReference type="PANTHER" id="PTHR11496:SF83">
    <property type="entry name" value="HYDROXYACID-OXOACID TRANSHYDROGENASE, MITOCHONDRIAL"/>
    <property type="match status" value="1"/>
</dbReference>
<dbReference type="GO" id="GO:0004022">
    <property type="term" value="F:alcohol dehydrogenase (NAD+) activity"/>
    <property type="evidence" value="ECO:0007669"/>
    <property type="project" value="TreeGrafter"/>
</dbReference>
<evidence type="ECO:0000313" key="4">
    <source>
        <dbReference type="EMBL" id="SVC53647.1"/>
    </source>
</evidence>
<dbReference type="InterPro" id="IPR056798">
    <property type="entry name" value="ADH_Fe_C"/>
</dbReference>
<dbReference type="Gene3D" id="3.40.50.1970">
    <property type="match status" value="1"/>
</dbReference>
<dbReference type="PANTHER" id="PTHR11496">
    <property type="entry name" value="ALCOHOL DEHYDROGENASE"/>
    <property type="match status" value="1"/>
</dbReference>
<sequence length="272" mass="30217">MFKITQPPVIMFGRHSARDYSFPQNCLVITSRGAITRGWLEYLKLDNYHIFDKVESNPSIDTAESIISEFSNSNFSSVIGLGGGSSMDVAKFIANKMDKFKILIPTTFGSGSEVTRISVLKVDGKKKSFHDDSQIANVAIVDSHFIEDSPIEIIRNSAIDATAQCSEGFDSKSGNSFTKFLCNHAFNLLEEGIMKMDKEKIVMGSLISGLGFGNCSTTLGHALSYVFSNEGISHGHALAFTTTMAHKFNRSQFYERFLKIVKKLNFQKIYLK</sequence>
<dbReference type="Gene3D" id="1.20.1090.10">
    <property type="entry name" value="Dehydroquinate synthase-like - alpha domain"/>
    <property type="match status" value="1"/>
</dbReference>
<evidence type="ECO:0000256" key="1">
    <source>
        <dbReference type="ARBA" id="ARBA00023002"/>
    </source>
</evidence>
<dbReference type="Pfam" id="PF00465">
    <property type="entry name" value="Fe-ADH"/>
    <property type="match status" value="1"/>
</dbReference>
<proteinExistence type="predicted"/>
<gene>
    <name evidence="4" type="ORF">METZ01_LOCUS306501</name>
</gene>
<dbReference type="SUPFAM" id="SSF56796">
    <property type="entry name" value="Dehydroquinate synthase-like"/>
    <property type="match status" value="1"/>
</dbReference>
<dbReference type="GO" id="GO:0046872">
    <property type="term" value="F:metal ion binding"/>
    <property type="evidence" value="ECO:0007669"/>
    <property type="project" value="InterPro"/>
</dbReference>
<feature type="non-terminal residue" evidence="4">
    <location>
        <position position="272"/>
    </location>
</feature>
<dbReference type="InterPro" id="IPR001670">
    <property type="entry name" value="ADH_Fe/GldA"/>
</dbReference>
<keyword evidence="1" id="KW-0560">Oxidoreductase</keyword>
<dbReference type="EMBL" id="UINC01096616">
    <property type="protein sequence ID" value="SVC53647.1"/>
    <property type="molecule type" value="Genomic_DNA"/>
</dbReference>
<evidence type="ECO:0000259" key="2">
    <source>
        <dbReference type="Pfam" id="PF00465"/>
    </source>
</evidence>
<feature type="domain" description="Fe-containing alcohol dehydrogenase-like C-terminal" evidence="3">
    <location>
        <begin position="157"/>
        <end position="266"/>
    </location>
</feature>